<proteinExistence type="predicted"/>
<evidence type="ECO:0000313" key="2">
    <source>
        <dbReference type="Proteomes" id="UP000037122"/>
    </source>
</evidence>
<protein>
    <submittedName>
        <fullName evidence="1">Uncharacterized protein</fullName>
    </submittedName>
</protein>
<accession>A0A0L0NN85</accession>
<name>A0A0L0NN85_CANAR</name>
<dbReference type="AlphaFoldDB" id="A0A0L0NN85"/>
<comment type="caution">
    <text evidence="1">The sequence shown here is derived from an EMBL/GenBank/DDBJ whole genome shotgun (WGS) entry which is preliminary data.</text>
</comment>
<organism evidence="1 2">
    <name type="scientific">Candidozyma auris</name>
    <name type="common">Yeast</name>
    <name type="synonym">Candida auris</name>
    <dbReference type="NCBI Taxonomy" id="498019"/>
    <lineage>
        <taxon>Eukaryota</taxon>
        <taxon>Fungi</taxon>
        <taxon>Dikarya</taxon>
        <taxon>Ascomycota</taxon>
        <taxon>Saccharomycotina</taxon>
        <taxon>Pichiomycetes</taxon>
        <taxon>Metschnikowiaceae</taxon>
        <taxon>Candidozyma</taxon>
    </lineage>
</organism>
<reference evidence="2" key="1">
    <citation type="journal article" date="2015" name="BMC Genomics">
        <title>Draft genome of a commonly misdiagnosed multidrug resistant pathogen Candida auris.</title>
        <authorList>
            <person name="Chatterjee S."/>
            <person name="Alampalli S.V."/>
            <person name="Nageshan R.K."/>
            <person name="Chettiar S.T."/>
            <person name="Joshi S."/>
            <person name="Tatu U.S."/>
        </authorList>
    </citation>
    <scope>NUCLEOTIDE SEQUENCE [LARGE SCALE GENOMIC DNA]</scope>
    <source>
        <strain evidence="2">6684</strain>
    </source>
</reference>
<dbReference type="Proteomes" id="UP000037122">
    <property type="component" value="Unassembled WGS sequence"/>
</dbReference>
<dbReference type="VEuPathDB" id="FungiDB:QG37_08121"/>
<sequence>MNHKTNARESTHTLRGHAKGTRKSCYVNIYGIVLHTLIGFKAGDKARGVLKKEVAKTITVYRAIEDAYSRNGLPKAQ</sequence>
<dbReference type="EMBL" id="LGST01000067">
    <property type="protein sequence ID" value="KND95582.1"/>
    <property type="molecule type" value="Genomic_DNA"/>
</dbReference>
<evidence type="ECO:0000313" key="1">
    <source>
        <dbReference type="EMBL" id="KND95582.1"/>
    </source>
</evidence>
<gene>
    <name evidence="1" type="ORF">QG37_08121</name>
</gene>